<feature type="compositionally biased region" description="Polar residues" evidence="1">
    <location>
        <begin position="56"/>
        <end position="66"/>
    </location>
</feature>
<accession>A0A4Y9ZE99</accession>
<evidence type="ECO:0000256" key="1">
    <source>
        <dbReference type="SAM" id="MobiDB-lite"/>
    </source>
</evidence>
<name>A0A4Y9ZE99_9AGAM</name>
<dbReference type="OrthoDB" id="269822at2759"/>
<evidence type="ECO:0008006" key="4">
    <source>
        <dbReference type="Google" id="ProtNLM"/>
    </source>
</evidence>
<evidence type="ECO:0000313" key="2">
    <source>
        <dbReference type="EMBL" id="TFY72088.1"/>
    </source>
</evidence>
<protein>
    <recommendedName>
        <fullName evidence="4">C2 domain-containing protein</fullName>
    </recommendedName>
</protein>
<reference evidence="2 3" key="1">
    <citation type="submission" date="2019-02" db="EMBL/GenBank/DDBJ databases">
        <title>Genome sequencing of the rare red list fungi Dentipellis fragilis.</title>
        <authorList>
            <person name="Buettner E."/>
            <person name="Kellner H."/>
        </authorList>
    </citation>
    <scope>NUCLEOTIDE SEQUENCE [LARGE SCALE GENOMIC DNA]</scope>
    <source>
        <strain evidence="2 3">DSM 105465</strain>
    </source>
</reference>
<dbReference type="STRING" id="205917.A0A4Y9ZE99"/>
<dbReference type="AlphaFoldDB" id="A0A4Y9ZE99"/>
<feature type="region of interest" description="Disordered" evidence="1">
    <location>
        <begin position="46"/>
        <end position="96"/>
    </location>
</feature>
<keyword evidence="3" id="KW-1185">Reference proteome</keyword>
<organism evidence="2 3">
    <name type="scientific">Dentipellis fragilis</name>
    <dbReference type="NCBI Taxonomy" id="205917"/>
    <lineage>
        <taxon>Eukaryota</taxon>
        <taxon>Fungi</taxon>
        <taxon>Dikarya</taxon>
        <taxon>Basidiomycota</taxon>
        <taxon>Agaricomycotina</taxon>
        <taxon>Agaricomycetes</taxon>
        <taxon>Russulales</taxon>
        <taxon>Hericiaceae</taxon>
        <taxon>Dentipellis</taxon>
    </lineage>
</organism>
<dbReference type="EMBL" id="SEOQ01000026">
    <property type="protein sequence ID" value="TFY72088.1"/>
    <property type="molecule type" value="Genomic_DNA"/>
</dbReference>
<proteinExistence type="predicted"/>
<sequence>MDVWSFTKGPLTTHKYIWFRFVGRGDAEGSEGQYFALVEYYPPKTIDAPERPSQPPSRQNSVSNFLSAADSNSSTDSDKGEYRSSGSSKRSHTSTHHNQHLRLFSLLPASLNPVIAPSQLLAEQKPDRGAEVAELRGVQLNEAMFVGGLSWMPKLAQFLLGSENGSNAGASPPKKTKLTCEDIGPSFLRYLCIELFTERSERVPKDIRDGLADFMWDEKFELEYETDELTFIRLLVWQNVGYGRDAKLGIFVAKVDHLGTGAPLLVRFAVTDVDELSCGVVSYSGTGIGIYLILPSHANLVTCTLECQ</sequence>
<evidence type="ECO:0000313" key="3">
    <source>
        <dbReference type="Proteomes" id="UP000298327"/>
    </source>
</evidence>
<comment type="caution">
    <text evidence="2">The sequence shown here is derived from an EMBL/GenBank/DDBJ whole genome shotgun (WGS) entry which is preliminary data.</text>
</comment>
<dbReference type="Proteomes" id="UP000298327">
    <property type="component" value="Unassembled WGS sequence"/>
</dbReference>
<gene>
    <name evidence="2" type="ORF">EVG20_g938</name>
</gene>